<dbReference type="Gene3D" id="6.10.250.2990">
    <property type="match status" value="1"/>
</dbReference>
<evidence type="ECO:0000256" key="8">
    <source>
        <dbReference type="SAM" id="Coils"/>
    </source>
</evidence>
<keyword evidence="4" id="KW-0963">Cytoplasm</keyword>
<dbReference type="Pfam" id="PF03941">
    <property type="entry name" value="INCENP_ARK-bind"/>
    <property type="match status" value="1"/>
</dbReference>
<dbReference type="GO" id="GO:0030496">
    <property type="term" value="C:midbody"/>
    <property type="evidence" value="ECO:0007669"/>
    <property type="project" value="TreeGrafter"/>
</dbReference>
<gene>
    <name evidence="11" type="ORF">HNY73_010053</name>
</gene>
<keyword evidence="5" id="KW-0159">Chromosome partition</keyword>
<dbReference type="AlphaFoldDB" id="A0A8T0F203"/>
<dbReference type="GO" id="GO:0051257">
    <property type="term" value="P:meiotic spindle midzone assembly"/>
    <property type="evidence" value="ECO:0007669"/>
    <property type="project" value="TreeGrafter"/>
</dbReference>
<dbReference type="PANTHER" id="PTHR13142:SF1">
    <property type="entry name" value="INNER CENTROMERE PROTEIN"/>
    <property type="match status" value="1"/>
</dbReference>
<evidence type="ECO:0000313" key="11">
    <source>
        <dbReference type="EMBL" id="KAF8784365.1"/>
    </source>
</evidence>
<feature type="domain" description="Inner centromere protein ARK-binding" evidence="10">
    <location>
        <begin position="498"/>
        <end position="551"/>
    </location>
</feature>
<evidence type="ECO:0000259" key="10">
    <source>
        <dbReference type="Pfam" id="PF03941"/>
    </source>
</evidence>
<keyword evidence="8" id="KW-0175">Coiled coil</keyword>
<proteinExistence type="inferred from homology"/>
<evidence type="ECO:0000256" key="2">
    <source>
        <dbReference type="ARBA" id="ARBA00004186"/>
    </source>
</evidence>
<dbReference type="GO" id="GO:0051310">
    <property type="term" value="P:metaphase chromosome alignment"/>
    <property type="evidence" value="ECO:0007669"/>
    <property type="project" value="TreeGrafter"/>
</dbReference>
<keyword evidence="6" id="KW-0206">Cytoskeleton</keyword>
<comment type="subcellular location">
    <subcellularLocation>
        <location evidence="2">Cytoplasm</location>
        <location evidence="2">Cytoskeleton</location>
        <location evidence="2">Spindle</location>
    </subcellularLocation>
    <subcellularLocation>
        <location evidence="1">Nucleus</location>
    </subcellularLocation>
</comment>
<feature type="region of interest" description="Disordered" evidence="9">
    <location>
        <begin position="343"/>
        <end position="368"/>
    </location>
</feature>
<dbReference type="InterPro" id="IPR005635">
    <property type="entry name" value="Inner_centromere_prot_ARK-bd"/>
</dbReference>
<dbReference type="OrthoDB" id="6123at2759"/>
<evidence type="ECO:0000256" key="7">
    <source>
        <dbReference type="ARBA" id="ARBA00023242"/>
    </source>
</evidence>
<evidence type="ECO:0000256" key="1">
    <source>
        <dbReference type="ARBA" id="ARBA00004123"/>
    </source>
</evidence>
<sequence length="576" mass="64810">MSVATNSILKLLSDLSSSSDKIVEENASEFMLPRISEWISLVKNKARSIVESESVDSESGVVPSLMPFLKGSSKKGPRVSTVLTEIQKLHLHKRGKDNVKSRKSRRFSVKTPLQRKSDIKGTNETFFIRSENDTPKLKIPPPVTKIDGISYSQNVNSSASSSERKEETPLATFTPASGKSTSKIKDRNSKRKSSSELSLEKVKKSKVSIDEVNDLREREKSMQNSNVEELMKSKNSSLLPNNANIKSSVVANAVVLKENRVLRSKIETKQEKAVENRKNILALRQQKLQQNKRTREEKMEKTLQQRMKLEKEKLSKLRSGTRKKDCTNSNKEATPRAMHKIVAENETLGETSNSTKSKEKEKHTSVKKLQMNAKKTGTSVLKSNEKTPIKKNPKHETEKMMNVTYIATEQPTSNKGNFISETNIGTNSETLKGVSNDNKPQTHTKGIKTLSKTMKPLFEQQKQLANSTNSNTPMHRKGPESYAITPARSSFVSYDISEIRSDSEEEEQETSSKPIPPWATGVRLRNALLQQHHHPIDTDELFGNFFDPPDLALIMGIKKKHYNKRTSSAVWNSSFS</sequence>
<evidence type="ECO:0000256" key="4">
    <source>
        <dbReference type="ARBA" id="ARBA00022490"/>
    </source>
</evidence>
<feature type="compositionally biased region" description="Low complexity" evidence="9">
    <location>
        <begin position="150"/>
        <end position="161"/>
    </location>
</feature>
<evidence type="ECO:0000256" key="6">
    <source>
        <dbReference type="ARBA" id="ARBA00023212"/>
    </source>
</evidence>
<comment type="caution">
    <text evidence="11">The sequence shown here is derived from an EMBL/GenBank/DDBJ whole genome shotgun (WGS) entry which is preliminary data.</text>
</comment>
<feature type="region of interest" description="Disordered" evidence="9">
    <location>
        <begin position="498"/>
        <end position="518"/>
    </location>
</feature>
<evidence type="ECO:0000313" key="12">
    <source>
        <dbReference type="Proteomes" id="UP000807504"/>
    </source>
</evidence>
<feature type="compositionally biased region" description="Polar residues" evidence="9">
    <location>
        <begin position="464"/>
        <end position="473"/>
    </location>
</feature>
<dbReference type="GO" id="GO:0000281">
    <property type="term" value="P:mitotic cytokinesis"/>
    <property type="evidence" value="ECO:0007669"/>
    <property type="project" value="TreeGrafter"/>
</dbReference>
<evidence type="ECO:0000256" key="3">
    <source>
        <dbReference type="ARBA" id="ARBA00010042"/>
    </source>
</evidence>
<dbReference type="GO" id="GO:0000776">
    <property type="term" value="C:kinetochore"/>
    <property type="evidence" value="ECO:0007669"/>
    <property type="project" value="TreeGrafter"/>
</dbReference>
<reference evidence="11" key="1">
    <citation type="journal article" date="2020" name="bioRxiv">
        <title>Chromosome-level reference genome of the European wasp spider Argiope bruennichi: a resource for studies on range expansion and evolutionary adaptation.</title>
        <authorList>
            <person name="Sheffer M.M."/>
            <person name="Hoppe A."/>
            <person name="Krehenwinkel H."/>
            <person name="Uhl G."/>
            <person name="Kuss A.W."/>
            <person name="Jensen L."/>
            <person name="Jensen C."/>
            <person name="Gillespie R.G."/>
            <person name="Hoff K.J."/>
            <person name="Prost S."/>
        </authorList>
    </citation>
    <scope>NUCLEOTIDE SEQUENCE</scope>
</reference>
<name>A0A8T0F203_ARGBR</name>
<keyword evidence="12" id="KW-1185">Reference proteome</keyword>
<keyword evidence="7" id="KW-0539">Nucleus</keyword>
<dbReference type="EMBL" id="JABXBU010000030">
    <property type="protein sequence ID" value="KAF8784365.1"/>
    <property type="molecule type" value="Genomic_DNA"/>
</dbReference>
<dbReference type="GO" id="GO:0032133">
    <property type="term" value="C:chromosome passenger complex"/>
    <property type="evidence" value="ECO:0007669"/>
    <property type="project" value="TreeGrafter"/>
</dbReference>
<evidence type="ECO:0000256" key="9">
    <source>
        <dbReference type="SAM" id="MobiDB-lite"/>
    </source>
</evidence>
<dbReference type="Proteomes" id="UP000807504">
    <property type="component" value="Unassembled WGS sequence"/>
</dbReference>
<dbReference type="OMA" id="HIDSKER"/>
<feature type="compositionally biased region" description="Basic residues" evidence="9">
    <location>
        <begin position="93"/>
        <end position="108"/>
    </location>
</feature>
<protein>
    <submittedName>
        <fullName evidence="11">Inner centromere protein like</fullName>
    </submittedName>
</protein>
<evidence type="ECO:0000256" key="5">
    <source>
        <dbReference type="ARBA" id="ARBA00022829"/>
    </source>
</evidence>
<reference evidence="11" key="2">
    <citation type="submission" date="2020-06" db="EMBL/GenBank/DDBJ databases">
        <authorList>
            <person name="Sheffer M."/>
        </authorList>
    </citation>
    <scope>NUCLEOTIDE SEQUENCE</scope>
</reference>
<dbReference type="GO" id="GO:0005634">
    <property type="term" value="C:nucleus"/>
    <property type="evidence" value="ECO:0007669"/>
    <property type="project" value="UniProtKB-SubCell"/>
</dbReference>
<feature type="region of interest" description="Disordered" evidence="9">
    <location>
        <begin position="93"/>
        <end position="203"/>
    </location>
</feature>
<organism evidence="11 12">
    <name type="scientific">Argiope bruennichi</name>
    <name type="common">Wasp spider</name>
    <name type="synonym">Aranea bruennichi</name>
    <dbReference type="NCBI Taxonomy" id="94029"/>
    <lineage>
        <taxon>Eukaryota</taxon>
        <taxon>Metazoa</taxon>
        <taxon>Ecdysozoa</taxon>
        <taxon>Arthropoda</taxon>
        <taxon>Chelicerata</taxon>
        <taxon>Arachnida</taxon>
        <taxon>Araneae</taxon>
        <taxon>Araneomorphae</taxon>
        <taxon>Entelegynae</taxon>
        <taxon>Araneoidea</taxon>
        <taxon>Araneidae</taxon>
        <taxon>Argiope</taxon>
    </lineage>
</organism>
<comment type="similarity">
    <text evidence="3">Belongs to the INCENP family.</text>
</comment>
<dbReference type="PANTHER" id="PTHR13142">
    <property type="entry name" value="INNER CENTROMERE PROTEIN"/>
    <property type="match status" value="1"/>
</dbReference>
<dbReference type="GO" id="GO:1990385">
    <property type="term" value="C:meiotic spindle midzone"/>
    <property type="evidence" value="ECO:0007669"/>
    <property type="project" value="TreeGrafter"/>
</dbReference>
<feature type="region of interest" description="Disordered" evidence="9">
    <location>
        <begin position="464"/>
        <end position="484"/>
    </location>
</feature>
<feature type="coiled-coil region" evidence="8">
    <location>
        <begin position="285"/>
        <end position="312"/>
    </location>
</feature>
<accession>A0A8T0F203</accession>